<dbReference type="RefSeq" id="WP_279244442.1">
    <property type="nucleotide sequence ID" value="NZ_SHNN01000001.1"/>
</dbReference>
<keyword evidence="3" id="KW-1185">Reference proteome</keyword>
<dbReference type="EMBL" id="SHNN01000001">
    <property type="protein sequence ID" value="MCX2980465.1"/>
    <property type="molecule type" value="Genomic_DNA"/>
</dbReference>
<dbReference type="InterPro" id="IPR023614">
    <property type="entry name" value="Porin_dom_sf"/>
</dbReference>
<dbReference type="Proteomes" id="UP001143362">
    <property type="component" value="Unassembled WGS sequence"/>
</dbReference>
<comment type="caution">
    <text evidence="2">The sequence shown here is derived from an EMBL/GenBank/DDBJ whole genome shotgun (WGS) entry which is preliminary data.</text>
</comment>
<name>A0ABT3TF71_9GAMM</name>
<proteinExistence type="predicted"/>
<sequence length="258" mass="28408">MTFNGARLPTAPSLAALLILSVAAYTSKTYAGPPLIILDPGVLEPGQWEVITAVSSAAIGEDQFYTVPLLDVSLGLISERLQIAVTYPHVYADTKDNDANWEFDNLELGATWRFWQNERWQLALAPIYAFGVTRRTADQGIGSVGDIATLPLVAEYQINASWRVNTSVGYERVESADDLWSYNAALAHTFNERWELLAELAGARNDDTGKDALDVRAGFDYALAPDFHLLVAVATGLRETDPAEKLDYELFVGLQFTF</sequence>
<gene>
    <name evidence="2" type="ORF">EYC98_06205</name>
</gene>
<organism evidence="2 3">
    <name type="scientific">Candidatus Litorirhabdus singularis</name>
    <dbReference type="NCBI Taxonomy" id="2518993"/>
    <lineage>
        <taxon>Bacteria</taxon>
        <taxon>Pseudomonadati</taxon>
        <taxon>Pseudomonadota</taxon>
        <taxon>Gammaproteobacteria</taxon>
        <taxon>Cellvibrionales</taxon>
        <taxon>Halieaceae</taxon>
        <taxon>Candidatus Litorirhabdus</taxon>
    </lineage>
</organism>
<dbReference type="Gene3D" id="2.40.160.10">
    <property type="entry name" value="Porin"/>
    <property type="match status" value="1"/>
</dbReference>
<evidence type="ECO:0000313" key="2">
    <source>
        <dbReference type="EMBL" id="MCX2980465.1"/>
    </source>
</evidence>
<evidence type="ECO:0000313" key="3">
    <source>
        <dbReference type="Proteomes" id="UP001143362"/>
    </source>
</evidence>
<accession>A0ABT3TF71</accession>
<evidence type="ECO:0000256" key="1">
    <source>
        <dbReference type="SAM" id="SignalP"/>
    </source>
</evidence>
<feature type="signal peptide" evidence="1">
    <location>
        <begin position="1"/>
        <end position="31"/>
    </location>
</feature>
<protein>
    <recommendedName>
        <fullName evidence="4">Transporter</fullName>
    </recommendedName>
</protein>
<feature type="chain" id="PRO_5045957356" description="Transporter" evidence="1">
    <location>
        <begin position="32"/>
        <end position="258"/>
    </location>
</feature>
<reference evidence="2" key="1">
    <citation type="submission" date="2019-02" db="EMBL/GenBank/DDBJ databases">
        <authorList>
            <person name="Li S.-H."/>
        </authorList>
    </citation>
    <scope>NUCLEOTIDE SEQUENCE</scope>
    <source>
        <strain evidence="2">IMCC14734</strain>
    </source>
</reference>
<keyword evidence="1" id="KW-0732">Signal</keyword>
<evidence type="ECO:0008006" key="4">
    <source>
        <dbReference type="Google" id="ProtNLM"/>
    </source>
</evidence>
<dbReference type="SUPFAM" id="SSF56935">
    <property type="entry name" value="Porins"/>
    <property type="match status" value="1"/>
</dbReference>